<dbReference type="KEGG" id="cyj:Cyan7822_1044"/>
<reference evidence="2" key="1">
    <citation type="journal article" date="2011" name="MBio">
        <title>Novel metabolic attributes of the genus Cyanothece, comprising a group of unicellular nitrogen-fixing Cyanobacteria.</title>
        <authorList>
            <person name="Bandyopadhyay A."/>
            <person name="Elvitigala T."/>
            <person name="Welsh E."/>
            <person name="Stockel J."/>
            <person name="Liberton M."/>
            <person name="Min H."/>
            <person name="Sherman L.A."/>
            <person name="Pakrasi H.B."/>
        </authorList>
    </citation>
    <scope>NUCLEOTIDE SEQUENCE [LARGE SCALE GENOMIC DNA]</scope>
    <source>
        <strain evidence="2">PCC 7822</strain>
    </source>
</reference>
<evidence type="ECO:0000313" key="2">
    <source>
        <dbReference type="Proteomes" id="UP000008206"/>
    </source>
</evidence>
<gene>
    <name evidence="1" type="ordered locus">Cyan7822_1044</name>
</gene>
<accession>E0UES3</accession>
<sequence>MTGTVKLQIPFECLIEAITSLNLEEKRHLQEVLEQQIFEQEEAIYEDDLDTITEIQAVRDEYARGEYQTFDEFLAHRSKSKS</sequence>
<dbReference type="RefSeq" id="WP_013321160.1">
    <property type="nucleotide sequence ID" value="NC_014501.1"/>
</dbReference>
<proteinExistence type="predicted"/>
<protein>
    <submittedName>
        <fullName evidence="1">Uncharacterized protein</fullName>
    </submittedName>
</protein>
<dbReference type="AlphaFoldDB" id="E0UES3"/>
<keyword evidence="2" id="KW-1185">Reference proteome</keyword>
<evidence type="ECO:0000313" key="1">
    <source>
        <dbReference type="EMBL" id="ADN13053.1"/>
    </source>
</evidence>
<dbReference type="OrthoDB" id="518001at2"/>
<dbReference type="STRING" id="497965.Cyan7822_1044"/>
<dbReference type="eggNOG" id="ENOG50336QH">
    <property type="taxonomic scope" value="Bacteria"/>
</dbReference>
<dbReference type="EMBL" id="CP002198">
    <property type="protein sequence ID" value="ADN13053.1"/>
    <property type="molecule type" value="Genomic_DNA"/>
</dbReference>
<dbReference type="Proteomes" id="UP000008206">
    <property type="component" value="Chromosome"/>
</dbReference>
<dbReference type="HOGENOM" id="CLU_194389_0_0_3"/>
<name>E0UES3_GLOV7</name>
<organism evidence="1 2">
    <name type="scientific">Gloeothece verrucosa (strain PCC 7822)</name>
    <name type="common">Cyanothece sp. (strain PCC 7822)</name>
    <dbReference type="NCBI Taxonomy" id="497965"/>
    <lineage>
        <taxon>Bacteria</taxon>
        <taxon>Bacillati</taxon>
        <taxon>Cyanobacteriota</taxon>
        <taxon>Cyanophyceae</taxon>
        <taxon>Oscillatoriophycideae</taxon>
        <taxon>Chroococcales</taxon>
        <taxon>Aphanothecaceae</taxon>
        <taxon>Gloeothece</taxon>
        <taxon>Gloeothece verrucosa</taxon>
    </lineage>
</organism>